<accession>A0A1V6PX00</accession>
<comment type="caution">
    <text evidence="2">The sequence shown here is derived from an EMBL/GenBank/DDBJ whole genome shotgun (WGS) entry which is preliminary data.</text>
</comment>
<protein>
    <submittedName>
        <fullName evidence="2">Uncharacterized protein</fullName>
    </submittedName>
</protein>
<proteinExistence type="predicted"/>
<reference evidence="3" key="1">
    <citation type="journal article" date="2017" name="Nat. Microbiol.">
        <title>Global analysis of biosynthetic gene clusters reveals vast potential of secondary metabolite production in Penicillium species.</title>
        <authorList>
            <person name="Nielsen J.C."/>
            <person name="Grijseels S."/>
            <person name="Prigent S."/>
            <person name="Ji B."/>
            <person name="Dainat J."/>
            <person name="Nielsen K.F."/>
            <person name="Frisvad J.C."/>
            <person name="Workman M."/>
            <person name="Nielsen J."/>
        </authorList>
    </citation>
    <scope>NUCLEOTIDE SEQUENCE [LARGE SCALE GENOMIC DNA]</scope>
    <source>
        <strain evidence="3">IBT 31811</strain>
    </source>
</reference>
<keyword evidence="3" id="KW-1185">Reference proteome</keyword>
<dbReference type="Proteomes" id="UP000191672">
    <property type="component" value="Unassembled WGS sequence"/>
</dbReference>
<dbReference type="STRING" id="416450.A0A1V6PX00"/>
<dbReference type="EMBL" id="MDYN01000029">
    <property type="protein sequence ID" value="OQD81212.1"/>
    <property type="molecule type" value="Genomic_DNA"/>
</dbReference>
<evidence type="ECO:0000313" key="3">
    <source>
        <dbReference type="Proteomes" id="UP000191672"/>
    </source>
</evidence>
<feature type="region of interest" description="Disordered" evidence="1">
    <location>
        <begin position="94"/>
        <end position="124"/>
    </location>
</feature>
<evidence type="ECO:0000313" key="2">
    <source>
        <dbReference type="EMBL" id="OQD81212.1"/>
    </source>
</evidence>
<evidence type="ECO:0000256" key="1">
    <source>
        <dbReference type="SAM" id="MobiDB-lite"/>
    </source>
</evidence>
<name>A0A1V6PX00_9EURO</name>
<gene>
    <name evidence="2" type="ORF">PENANT_c029G08422</name>
</gene>
<dbReference type="AlphaFoldDB" id="A0A1V6PX00"/>
<sequence length="178" mass="17882">MAIFISSTVAFQFPHLSLLSKRADITPGSPLYNCHEACGEVILISQTTDYCSNSTYTTDLSSCLDCALTYNIWQYYGDDVKSAAKTCSDDATPSASSAASGSSATATATAPDTDSATGSATTSTSSAVAETASTTASSTNTATGTAASASASTGAASSFGKNTVRSVLMGALAWAVLL</sequence>
<organism evidence="2 3">
    <name type="scientific">Penicillium antarcticum</name>
    <dbReference type="NCBI Taxonomy" id="416450"/>
    <lineage>
        <taxon>Eukaryota</taxon>
        <taxon>Fungi</taxon>
        <taxon>Dikarya</taxon>
        <taxon>Ascomycota</taxon>
        <taxon>Pezizomycotina</taxon>
        <taxon>Eurotiomycetes</taxon>
        <taxon>Eurotiomycetidae</taxon>
        <taxon>Eurotiales</taxon>
        <taxon>Aspergillaceae</taxon>
        <taxon>Penicillium</taxon>
    </lineage>
</organism>